<dbReference type="InterPro" id="IPR048502">
    <property type="entry name" value="NamZ_N"/>
</dbReference>
<dbReference type="Gene3D" id="3.40.50.12170">
    <property type="entry name" value="Uncharacterised protein PF07075, DUF1343"/>
    <property type="match status" value="1"/>
</dbReference>
<evidence type="ECO:0000313" key="3">
    <source>
        <dbReference type="EMBL" id="PYI53881.1"/>
    </source>
</evidence>
<evidence type="ECO:0000313" key="4">
    <source>
        <dbReference type="Proteomes" id="UP000247476"/>
    </source>
</evidence>
<keyword evidence="4" id="KW-1185">Reference proteome</keyword>
<name>A0A2V5K3T2_9BACL</name>
<protein>
    <submittedName>
        <fullName evidence="3">DUF1343 domain-containing protein</fullName>
    </submittedName>
</protein>
<dbReference type="InterPro" id="IPR008302">
    <property type="entry name" value="NamZ"/>
</dbReference>
<reference evidence="3 4" key="1">
    <citation type="submission" date="2018-05" db="EMBL/GenBank/DDBJ databases">
        <title>Paenibacillus flagellatus sp. nov., isolated from selenium mineral soil.</title>
        <authorList>
            <person name="Dai X."/>
        </authorList>
    </citation>
    <scope>NUCLEOTIDE SEQUENCE [LARGE SCALE GENOMIC DNA]</scope>
    <source>
        <strain evidence="3 4">DXL2</strain>
    </source>
</reference>
<dbReference type="Pfam" id="PF07075">
    <property type="entry name" value="NamZ_N"/>
    <property type="match status" value="1"/>
</dbReference>
<organism evidence="3 4">
    <name type="scientific">Paenibacillus flagellatus</name>
    <dbReference type="NCBI Taxonomy" id="2211139"/>
    <lineage>
        <taxon>Bacteria</taxon>
        <taxon>Bacillati</taxon>
        <taxon>Bacillota</taxon>
        <taxon>Bacilli</taxon>
        <taxon>Bacillales</taxon>
        <taxon>Paenibacillaceae</taxon>
        <taxon>Paenibacillus</taxon>
    </lineage>
</organism>
<comment type="caution">
    <text evidence="3">The sequence shown here is derived from an EMBL/GenBank/DDBJ whole genome shotgun (WGS) entry which is preliminary data.</text>
</comment>
<gene>
    <name evidence="3" type="ORF">DLM86_15105</name>
</gene>
<dbReference type="Proteomes" id="UP000247476">
    <property type="component" value="Unassembled WGS sequence"/>
</dbReference>
<dbReference type="Gene3D" id="3.90.1150.140">
    <property type="match status" value="1"/>
</dbReference>
<dbReference type="PIRSF" id="PIRSF016719">
    <property type="entry name" value="UCP016719"/>
    <property type="match status" value="1"/>
</dbReference>
<evidence type="ECO:0000259" key="2">
    <source>
        <dbReference type="Pfam" id="PF20732"/>
    </source>
</evidence>
<dbReference type="OrthoDB" id="9801061at2"/>
<feature type="domain" description="Peptidoglycan beta-N-acetylmuramidase NamZ C-terminal" evidence="2">
    <location>
        <begin position="246"/>
        <end position="403"/>
    </location>
</feature>
<dbReference type="PANTHER" id="PTHR42915">
    <property type="entry name" value="HYPOTHETICAL 460 KDA PROTEIN IN FEUA-SIGW INTERGENIC REGION [PRECURSOR]"/>
    <property type="match status" value="1"/>
</dbReference>
<dbReference type="AlphaFoldDB" id="A0A2V5K3T2"/>
<dbReference type="PANTHER" id="PTHR42915:SF1">
    <property type="entry name" value="PEPTIDOGLYCAN BETA-N-ACETYLMURAMIDASE NAMZ"/>
    <property type="match status" value="1"/>
</dbReference>
<dbReference type="GO" id="GO:0033922">
    <property type="term" value="F:peptidoglycan beta-N-acetylmuramidase activity"/>
    <property type="evidence" value="ECO:0007669"/>
    <property type="project" value="InterPro"/>
</dbReference>
<dbReference type="Pfam" id="PF20732">
    <property type="entry name" value="NamZ_C"/>
    <property type="match status" value="1"/>
</dbReference>
<dbReference type="EMBL" id="QJVJ01000006">
    <property type="protein sequence ID" value="PYI53881.1"/>
    <property type="molecule type" value="Genomic_DNA"/>
</dbReference>
<evidence type="ECO:0000259" key="1">
    <source>
        <dbReference type="Pfam" id="PF07075"/>
    </source>
</evidence>
<proteinExistence type="predicted"/>
<accession>A0A2V5K3T2</accession>
<dbReference type="InterPro" id="IPR048503">
    <property type="entry name" value="NamZ_C"/>
</dbReference>
<feature type="domain" description="Peptidoglycan beta-N-acetylmuramidase NamZ N-terminal" evidence="1">
    <location>
        <begin position="41"/>
        <end position="241"/>
    </location>
</feature>
<sequence>MPKTETGEHRLAHAKVGGAVLSGADRLAASAASYLEGKRFGLLTNPTGMTRDFRSTIDVCAELGSAKLTALFACEHGIRGERQAGLLFEDETDPALGIPVFSLYGKHRAPTADMLEAVDAVVFDIQDLGVRFYTYLTTLVYTMQACAKAGKELIVLDRPNPLGGVAVEGGLLRDGYQSMVGVWQVPFRTGMTIGEFARLVNDQSEPKCRLQVVPLEGWSRRMEYPETGLPWMMPSPNMPTMDTVRVYSGTCLFEGTNLSEGRGTTKPFEMIGAPWLDGKATADALNRRGLPGVVFHPVYFTPMFSKQKGELCSGIQVYVTDPQAYRAVRTGLYMLEQIQKMHPDQFQWLPPYKEGGKTFIDLLSGGDRVRLTLHEPGAAERIADDWDREAAEWAKTREAYLLYE</sequence>